<protein>
    <recommendedName>
        <fullName evidence="3">H-type lectin domain-containing protein</fullName>
    </recommendedName>
</protein>
<keyword evidence="2" id="KW-1185">Reference proteome</keyword>
<accession>A0ABP7F2K8</accession>
<dbReference type="InterPro" id="IPR037221">
    <property type="entry name" value="H-type_lectin_dom_sf"/>
</dbReference>
<proteinExistence type="predicted"/>
<name>A0ABP7F2K8_9MICO</name>
<organism evidence="1 2">
    <name type="scientific">Leifsonella bigeumensis</name>
    <dbReference type="NCBI Taxonomy" id="433643"/>
    <lineage>
        <taxon>Bacteria</taxon>
        <taxon>Bacillati</taxon>
        <taxon>Actinomycetota</taxon>
        <taxon>Actinomycetes</taxon>
        <taxon>Micrococcales</taxon>
        <taxon>Microbacteriaceae</taxon>
        <taxon>Leifsonella</taxon>
    </lineage>
</organism>
<evidence type="ECO:0008006" key="3">
    <source>
        <dbReference type="Google" id="ProtNLM"/>
    </source>
</evidence>
<sequence length="92" mass="9193">MGQFWPPMPDPRAAGLVTITGNGGSTRTVAITFPAGKFATAPIVIAGSVNSAGGVPLTAMALNVTTTGCDIRLAAGTAFSSSYDVPWIAIPA</sequence>
<dbReference type="SUPFAM" id="SSF141086">
    <property type="entry name" value="Agglutinin HPA-like"/>
    <property type="match status" value="1"/>
</dbReference>
<evidence type="ECO:0000313" key="2">
    <source>
        <dbReference type="Proteomes" id="UP001501004"/>
    </source>
</evidence>
<dbReference type="RefSeq" id="WP_344753042.1">
    <property type="nucleotide sequence ID" value="NZ_BAABAE010000001.1"/>
</dbReference>
<gene>
    <name evidence="1" type="ORF">GCM10022239_03290</name>
</gene>
<reference evidence="2" key="1">
    <citation type="journal article" date="2019" name="Int. J. Syst. Evol. Microbiol.">
        <title>The Global Catalogue of Microorganisms (GCM) 10K type strain sequencing project: providing services to taxonomists for standard genome sequencing and annotation.</title>
        <authorList>
            <consortium name="The Broad Institute Genomics Platform"/>
            <consortium name="The Broad Institute Genome Sequencing Center for Infectious Disease"/>
            <person name="Wu L."/>
            <person name="Ma J."/>
        </authorList>
    </citation>
    <scope>NUCLEOTIDE SEQUENCE [LARGE SCALE GENOMIC DNA]</scope>
    <source>
        <strain evidence="2">JCM 16949</strain>
    </source>
</reference>
<dbReference type="Proteomes" id="UP001501004">
    <property type="component" value="Unassembled WGS sequence"/>
</dbReference>
<comment type="caution">
    <text evidence="1">The sequence shown here is derived from an EMBL/GenBank/DDBJ whole genome shotgun (WGS) entry which is preliminary data.</text>
</comment>
<evidence type="ECO:0000313" key="1">
    <source>
        <dbReference type="EMBL" id="GAA3730017.1"/>
    </source>
</evidence>
<dbReference type="EMBL" id="BAABAE010000001">
    <property type="protein sequence ID" value="GAA3730017.1"/>
    <property type="molecule type" value="Genomic_DNA"/>
</dbReference>